<dbReference type="Gene3D" id="3.90.228.10">
    <property type="match status" value="1"/>
</dbReference>
<name>A0A9W4WNA6_9GLOM</name>
<dbReference type="OrthoDB" id="2503928at2759"/>
<dbReference type="Proteomes" id="UP001153678">
    <property type="component" value="Unassembled WGS sequence"/>
</dbReference>
<evidence type="ECO:0000313" key="2">
    <source>
        <dbReference type="Proteomes" id="UP001153678"/>
    </source>
</evidence>
<evidence type="ECO:0000313" key="1">
    <source>
        <dbReference type="EMBL" id="CAI2166546.1"/>
    </source>
</evidence>
<protein>
    <submittedName>
        <fullName evidence="1">8684_t:CDS:1</fullName>
    </submittedName>
</protein>
<reference evidence="1" key="1">
    <citation type="submission" date="2022-08" db="EMBL/GenBank/DDBJ databases">
        <authorList>
            <person name="Kallberg Y."/>
            <person name="Tangrot J."/>
            <person name="Rosling A."/>
        </authorList>
    </citation>
    <scope>NUCLEOTIDE SEQUENCE</scope>
    <source>
        <strain evidence="1">Wild A</strain>
    </source>
</reference>
<comment type="caution">
    <text evidence="1">The sequence shown here is derived from an EMBL/GenBank/DDBJ whole genome shotgun (WGS) entry which is preliminary data.</text>
</comment>
<dbReference type="AlphaFoldDB" id="A0A9W4WNA6"/>
<accession>A0A9W4WNA6</accession>
<proteinExistence type="predicted"/>
<keyword evidence="2" id="KW-1185">Reference proteome</keyword>
<dbReference type="SUPFAM" id="SSF56399">
    <property type="entry name" value="ADP-ribosylation"/>
    <property type="match status" value="1"/>
</dbReference>
<gene>
    <name evidence="1" type="ORF">FWILDA_LOCUS2630</name>
</gene>
<sequence length="363" mass="41091">MYQEGTLKTANETKSFRRKISVENFFGVFKKNNHGKRHNNKSKCQLKGCNNECTNETFISFCSAKCHLSKPLPDPTVTRPYASTSVTSFSDEDSIEPELNFASSSRSLNYLPWNNHLKHKISTTSFYSKEIVSFNDQENLDGSVGMKKSSKKFKSIRKFFNNHSTNSSNSEQVDSAYETSTEKDFKKKREKTIKKTKMTTLSPTDKEYIEVKDFFSVGLPNKDILGIVRLQMPRNLIKAHEQYKKQTARLNNLTESEVSHRMFHGTRSALGCEPQRFIDKKDAVFCKPPCGVCGIAKEGNKTKFSRYTHQMWFASSSSTSQGYCSGSVVKVIFVEEVIAPAGNSILIVDKDAAALPKYLIAYK</sequence>
<organism evidence="1 2">
    <name type="scientific">Funneliformis geosporum</name>
    <dbReference type="NCBI Taxonomy" id="1117311"/>
    <lineage>
        <taxon>Eukaryota</taxon>
        <taxon>Fungi</taxon>
        <taxon>Fungi incertae sedis</taxon>
        <taxon>Mucoromycota</taxon>
        <taxon>Glomeromycotina</taxon>
        <taxon>Glomeromycetes</taxon>
        <taxon>Glomerales</taxon>
        <taxon>Glomeraceae</taxon>
        <taxon>Funneliformis</taxon>
    </lineage>
</organism>
<dbReference type="EMBL" id="CAMKVN010000315">
    <property type="protein sequence ID" value="CAI2166546.1"/>
    <property type="molecule type" value="Genomic_DNA"/>
</dbReference>